<comment type="caution">
    <text evidence="3">The sequence shown here is derived from an EMBL/GenBank/DDBJ whole genome shotgun (WGS) entry which is preliminary data.</text>
</comment>
<protein>
    <recommendedName>
        <fullName evidence="5">Zinc ribbon domain-containing protein</fullName>
    </recommendedName>
</protein>
<evidence type="ECO:0000313" key="4">
    <source>
        <dbReference type="Proteomes" id="UP001501074"/>
    </source>
</evidence>
<evidence type="ECO:0000256" key="1">
    <source>
        <dbReference type="SAM" id="Coils"/>
    </source>
</evidence>
<keyword evidence="2" id="KW-0472">Membrane</keyword>
<organism evidence="3 4">
    <name type="scientific">Kineosporia mesophila</name>
    <dbReference type="NCBI Taxonomy" id="566012"/>
    <lineage>
        <taxon>Bacteria</taxon>
        <taxon>Bacillati</taxon>
        <taxon>Actinomycetota</taxon>
        <taxon>Actinomycetes</taxon>
        <taxon>Kineosporiales</taxon>
        <taxon>Kineosporiaceae</taxon>
        <taxon>Kineosporia</taxon>
    </lineage>
</organism>
<keyword evidence="4" id="KW-1185">Reference proteome</keyword>
<dbReference type="EMBL" id="BAAAZO010000001">
    <property type="protein sequence ID" value="GAA3593077.1"/>
    <property type="molecule type" value="Genomic_DNA"/>
</dbReference>
<evidence type="ECO:0008006" key="5">
    <source>
        <dbReference type="Google" id="ProtNLM"/>
    </source>
</evidence>
<evidence type="ECO:0000256" key="2">
    <source>
        <dbReference type="SAM" id="Phobius"/>
    </source>
</evidence>
<keyword evidence="2" id="KW-1133">Transmembrane helix</keyword>
<feature type="coiled-coil region" evidence="1">
    <location>
        <begin position="149"/>
        <end position="176"/>
    </location>
</feature>
<feature type="transmembrane region" description="Helical" evidence="2">
    <location>
        <begin position="78"/>
        <end position="97"/>
    </location>
</feature>
<keyword evidence="2" id="KW-0812">Transmembrane</keyword>
<proteinExistence type="predicted"/>
<name>A0ABP6YZQ9_9ACTN</name>
<keyword evidence="1" id="KW-0175">Coiled coil</keyword>
<reference evidence="4" key="1">
    <citation type="journal article" date="2019" name="Int. J. Syst. Evol. Microbiol.">
        <title>The Global Catalogue of Microorganisms (GCM) 10K type strain sequencing project: providing services to taxonomists for standard genome sequencing and annotation.</title>
        <authorList>
            <consortium name="The Broad Institute Genomics Platform"/>
            <consortium name="The Broad Institute Genome Sequencing Center for Infectious Disease"/>
            <person name="Wu L."/>
            <person name="Ma J."/>
        </authorList>
    </citation>
    <scope>NUCLEOTIDE SEQUENCE [LARGE SCALE GENOMIC DNA]</scope>
    <source>
        <strain evidence="4">JCM 16902</strain>
    </source>
</reference>
<accession>A0ABP6YZQ9</accession>
<evidence type="ECO:0000313" key="3">
    <source>
        <dbReference type="EMBL" id="GAA3593077.1"/>
    </source>
</evidence>
<dbReference type="Proteomes" id="UP001501074">
    <property type="component" value="Unassembled WGS sequence"/>
</dbReference>
<sequence length="328" mass="35986">MGVTTLTCPACSRPLDRLNFCEACGARVSRPGDPPPVRRLPPQRPMSQVSFPRQVHIQEILAPKTAGRDGRGGTRRRGVWAAVIGLVVVIGLGLGGLRLTGALGADLTPAQQRTAELERSQAELLPQLEVLMDARAAFFSGERRYLPAMRRIRAAIRTYNLRLAAVEQEIDEISRAHAARLRGCHNRCPDLDYPAYPRLPDLSPEVADLKRVAIRTAQLHDQLLTVRGTAGIEMSYSELLSAVDLLGQDAKDNLVTLHEMRYPSRAGIYAGGAARLRIGTLNGNNAVPVVRQMNTHLLRLLERSHLPVDSYDLPGGRDKFPGDHSISQ</sequence>
<gene>
    <name evidence="3" type="ORF">GCM10022223_04870</name>
</gene>